<protein>
    <submittedName>
        <fullName evidence="1">DUF3299 domain-containing protein</fullName>
    </submittedName>
</protein>
<dbReference type="OrthoDB" id="9784998at2"/>
<dbReference type="Proteomes" id="UP000269041">
    <property type="component" value="Unassembled WGS sequence"/>
</dbReference>
<dbReference type="Gene3D" id="2.40.50.870">
    <property type="entry name" value="Protein of unknown function (DUF3299)"/>
    <property type="match status" value="1"/>
</dbReference>
<accession>A0A3R9E2B9</accession>
<comment type="caution">
    <text evidence="1">The sequence shown here is derived from an EMBL/GenBank/DDBJ whole genome shotgun (WGS) entry which is preliminary data.</text>
</comment>
<dbReference type="InterPro" id="IPR021727">
    <property type="entry name" value="DUF3299"/>
</dbReference>
<name>A0A3R9E2B9_9VIBR</name>
<proteinExistence type="predicted"/>
<sequence>MLFITIGSLATGLVSAKEDTAKNATQNAIKTTTENTVKNPKKDVQVKTKKDTLKLDWIDLIPKSERNQLDAQGMPMANHSGKAAQQSLTGKVRQDLNGSKVKIPGFVIPLEGDANKVTEFLLVPYFGACIHVPPPPPNQIVYVKFPKGAPVQQLWDVIYVVGKLKTASMSHDLAETGYMLEGTSIEEYDDY</sequence>
<dbReference type="EMBL" id="RSFA01000005">
    <property type="protein sequence ID" value="RSD32715.1"/>
    <property type="molecule type" value="Genomic_DNA"/>
</dbReference>
<gene>
    <name evidence="1" type="ORF">EJA03_02475</name>
</gene>
<organism evidence="1 2">
    <name type="scientific">Vibrio pectenicida</name>
    <dbReference type="NCBI Taxonomy" id="62763"/>
    <lineage>
        <taxon>Bacteria</taxon>
        <taxon>Pseudomonadati</taxon>
        <taxon>Pseudomonadota</taxon>
        <taxon>Gammaproteobacteria</taxon>
        <taxon>Vibrionales</taxon>
        <taxon>Vibrionaceae</taxon>
        <taxon>Vibrio</taxon>
    </lineage>
</organism>
<evidence type="ECO:0000313" key="1">
    <source>
        <dbReference type="EMBL" id="RSD32715.1"/>
    </source>
</evidence>
<evidence type="ECO:0000313" key="2">
    <source>
        <dbReference type="Proteomes" id="UP000269041"/>
    </source>
</evidence>
<keyword evidence="2" id="KW-1185">Reference proteome</keyword>
<dbReference type="AlphaFoldDB" id="A0A3R9E2B9"/>
<dbReference type="Pfam" id="PF11736">
    <property type="entry name" value="DUF3299"/>
    <property type="match status" value="1"/>
</dbReference>
<reference evidence="1 2" key="1">
    <citation type="submission" date="2018-12" db="EMBL/GenBank/DDBJ databases">
        <title>Genomic taxonomy of the Vibrionaceae family.</title>
        <authorList>
            <person name="Gomez-Gil B."/>
            <person name="Enciso-Ibarra K."/>
        </authorList>
    </citation>
    <scope>NUCLEOTIDE SEQUENCE [LARGE SCALE GENOMIC DNA]</scope>
    <source>
        <strain evidence="1 2">CAIM 594</strain>
    </source>
</reference>